<organism evidence="2 3">
    <name type="scientific">Pseudomonas putida</name>
    <name type="common">Arthrobacter siderocapsulatus</name>
    <dbReference type="NCBI Taxonomy" id="303"/>
    <lineage>
        <taxon>Bacteria</taxon>
        <taxon>Pseudomonadati</taxon>
        <taxon>Pseudomonadota</taxon>
        <taxon>Gammaproteobacteria</taxon>
        <taxon>Pseudomonadales</taxon>
        <taxon>Pseudomonadaceae</taxon>
        <taxon>Pseudomonas</taxon>
    </lineage>
</organism>
<dbReference type="Proteomes" id="UP000218731">
    <property type="component" value="Chromosome 1"/>
</dbReference>
<evidence type="ECO:0000256" key="1">
    <source>
        <dbReference type="SAM" id="Phobius"/>
    </source>
</evidence>
<evidence type="ECO:0000313" key="3">
    <source>
        <dbReference type="Proteomes" id="UP000218731"/>
    </source>
</evidence>
<name>A0A1L7NC54_PSEPU</name>
<gene>
    <name evidence="2" type="ORF">KF715C_ch24770</name>
</gene>
<dbReference type="EMBL" id="AP015029">
    <property type="protein sequence ID" value="BAW23050.1"/>
    <property type="molecule type" value="Genomic_DNA"/>
</dbReference>
<protein>
    <submittedName>
        <fullName evidence="2">Transmembrane anti-sigma factor</fullName>
    </submittedName>
</protein>
<evidence type="ECO:0000313" key="2">
    <source>
        <dbReference type="EMBL" id="BAW23050.1"/>
    </source>
</evidence>
<sequence length="250" mass="27243">MTRLIPSEDELHAYVDERLAPARRAEVQAWLAANPQAAARVEGWRADARRLRTALAGFGELPGAAQLDLGQLRRQLRQRRQRRWATAAVVVLALGVGGLGGWQVRDASLARADQPMADAVQAHRLFAASEALDIQASDPGQLRDWLGRHFSHVGQLPDLAGYGFKPVGARLLSNEQGPAALLVFEDGKGQRISLFLRSPGELYRRMPDGQRVDGQLEARYWSHGAYNFALVSAADDARGAGVGEALRLGL</sequence>
<proteinExistence type="predicted"/>
<keyword evidence="1" id="KW-1133">Transmembrane helix</keyword>
<feature type="transmembrane region" description="Helical" evidence="1">
    <location>
        <begin position="84"/>
        <end position="102"/>
    </location>
</feature>
<keyword evidence="1" id="KW-0472">Membrane</keyword>
<reference evidence="2 3" key="1">
    <citation type="submission" date="2015-11" db="EMBL/GenBank/DDBJ databases">
        <title>Complete genome sequencing of a biphenyl-degrading bacterium, Pseudomonas putida KF715 (=NBRC110667).</title>
        <authorList>
            <person name="Suenaga H."/>
            <person name="Fujihara N."/>
            <person name="Watanabe T."/>
            <person name="Hirose J."/>
            <person name="Kimura N."/>
            <person name="Yamazoe A."/>
            <person name="Hosoyama A."/>
            <person name="Shimodaira J."/>
            <person name="Furukawa K."/>
        </authorList>
    </citation>
    <scope>NUCLEOTIDE SEQUENCE [LARGE SCALE GENOMIC DNA]</scope>
    <source>
        <strain evidence="2 3">KF715</strain>
    </source>
</reference>
<accession>A0A1L7NC54</accession>
<dbReference type="RefSeq" id="WP_096425997.1">
    <property type="nucleotide sequence ID" value="NZ_AP015029.1"/>
</dbReference>
<dbReference type="AlphaFoldDB" id="A0A1L7NC54"/>
<keyword evidence="1 2" id="KW-0812">Transmembrane</keyword>